<evidence type="ECO:0000256" key="6">
    <source>
        <dbReference type="ARBA" id="ARBA00023163"/>
    </source>
</evidence>
<dbReference type="SUPFAM" id="SSF57879">
    <property type="entry name" value="Zinc domain conserved in yeast copper-regulated transcription factors"/>
    <property type="match status" value="1"/>
</dbReference>
<keyword evidence="7" id="KW-0539">Nucleus</keyword>
<dbReference type="GeneID" id="37010774"/>
<feature type="region of interest" description="Disordered" evidence="8">
    <location>
        <begin position="129"/>
        <end position="160"/>
    </location>
</feature>
<keyword evidence="5" id="KW-0805">Transcription regulation</keyword>
<evidence type="ECO:0000256" key="8">
    <source>
        <dbReference type="SAM" id="MobiDB-lite"/>
    </source>
</evidence>
<dbReference type="GO" id="GO:0006878">
    <property type="term" value="P:intracellular copper ion homeostasis"/>
    <property type="evidence" value="ECO:0007669"/>
    <property type="project" value="TreeGrafter"/>
</dbReference>
<evidence type="ECO:0000313" key="11">
    <source>
        <dbReference type="Proteomes" id="UP000245942"/>
    </source>
</evidence>
<dbReference type="PROSITE" id="PS50073">
    <property type="entry name" value="COPPER_FIST_2"/>
    <property type="match status" value="1"/>
</dbReference>
<feature type="compositionally biased region" description="Low complexity" evidence="8">
    <location>
        <begin position="131"/>
        <end position="142"/>
    </location>
</feature>
<reference evidence="10 11" key="1">
    <citation type="journal article" date="2018" name="Mol. Biol. Evol.">
        <title>Broad Genomic Sampling Reveals a Smut Pathogenic Ancestry of the Fungal Clade Ustilaginomycotina.</title>
        <authorList>
            <person name="Kijpornyongpan T."/>
            <person name="Mondo S.J."/>
            <person name="Barry K."/>
            <person name="Sandor L."/>
            <person name="Lee J."/>
            <person name="Lipzen A."/>
            <person name="Pangilinan J."/>
            <person name="LaButti K."/>
            <person name="Hainaut M."/>
            <person name="Henrissat B."/>
            <person name="Grigoriev I.V."/>
            <person name="Spatafora J.W."/>
            <person name="Aime M.C."/>
        </authorList>
    </citation>
    <scope>NUCLEOTIDE SEQUENCE [LARGE SCALE GENOMIC DNA]</scope>
    <source>
        <strain evidence="10 11">MCA 4718</strain>
    </source>
</reference>
<evidence type="ECO:0000256" key="7">
    <source>
        <dbReference type="ARBA" id="ARBA00023242"/>
    </source>
</evidence>
<feature type="region of interest" description="Disordered" evidence="8">
    <location>
        <begin position="26"/>
        <end position="76"/>
    </location>
</feature>
<dbReference type="PRINTS" id="PR00617">
    <property type="entry name" value="COPPERFIST"/>
</dbReference>
<dbReference type="GO" id="GO:0000978">
    <property type="term" value="F:RNA polymerase II cis-regulatory region sequence-specific DNA binding"/>
    <property type="evidence" value="ECO:0007669"/>
    <property type="project" value="TreeGrafter"/>
</dbReference>
<dbReference type="GO" id="GO:0005634">
    <property type="term" value="C:nucleus"/>
    <property type="evidence" value="ECO:0007669"/>
    <property type="project" value="UniProtKB-SubCell"/>
</dbReference>
<evidence type="ECO:0000256" key="1">
    <source>
        <dbReference type="ARBA" id="ARBA00004123"/>
    </source>
</evidence>
<dbReference type="GO" id="GO:0045944">
    <property type="term" value="P:positive regulation of transcription by RNA polymerase II"/>
    <property type="evidence" value="ECO:0007669"/>
    <property type="project" value="TreeGrafter"/>
</dbReference>
<sequence length="377" mass="39505">MPLVDGVKMSCDVCLRGHRGAVCPHTDRELRPVKPKGRPAKRGKAPGSDTSKSPTIGKRAPNSRSTVGPRKSSCCGSATCRCVHVEGELIESGGCACCGPGLAQQDFSNAASLLHQQVASSPLMTHSPNLSIASPASGSSSSHHTLVKPETPFSSPLPPQSLVAEPFDLGLPCTCEAPCPCPGCPGDHSMVGQRKTSVGDSQKKVSGSLKDGGCCSSGPRMATKVTDEHCQGCLPCIIAPFERSPPAPSIGLASRPEPSSKNSSLGLKPTLPIEAMNRTLPPLAELVPSPRAKMPASISSPGLPYPPLFDDPSRKSSWFRSQMNSTSSGLQDALSLERDHEDAPTLDDCPHRIYLLAMTGPSSPKRVLINTQFSCTS</sequence>
<dbReference type="Gene3D" id="3.90.430.10">
    <property type="entry name" value="Copper fist DNA-binding domain"/>
    <property type="match status" value="1"/>
</dbReference>
<feature type="compositionally biased region" description="Basic and acidic residues" evidence="8">
    <location>
        <begin position="335"/>
        <end position="347"/>
    </location>
</feature>
<evidence type="ECO:0000256" key="2">
    <source>
        <dbReference type="ARBA" id="ARBA00022723"/>
    </source>
</evidence>
<evidence type="ECO:0000259" key="9">
    <source>
        <dbReference type="PROSITE" id="PS50073"/>
    </source>
</evidence>
<dbReference type="SMART" id="SM00412">
    <property type="entry name" value="Cu_FIST"/>
    <property type="match status" value="1"/>
</dbReference>
<dbReference type="GO" id="GO:0000981">
    <property type="term" value="F:DNA-binding transcription factor activity, RNA polymerase II-specific"/>
    <property type="evidence" value="ECO:0007669"/>
    <property type="project" value="TreeGrafter"/>
</dbReference>
<evidence type="ECO:0000256" key="3">
    <source>
        <dbReference type="ARBA" id="ARBA00022833"/>
    </source>
</evidence>
<dbReference type="InterPro" id="IPR036395">
    <property type="entry name" value="Cu_fist_DNA-bd_dom_sf"/>
</dbReference>
<keyword evidence="6" id="KW-0804">Transcription</keyword>
<dbReference type="Pfam" id="PF00649">
    <property type="entry name" value="Copper-fist"/>
    <property type="match status" value="1"/>
</dbReference>
<dbReference type="FunFam" id="3.90.430.10:FF:000001">
    <property type="entry name" value="Copper fist DNA-binding protein"/>
    <property type="match status" value="1"/>
</dbReference>
<dbReference type="PANTHER" id="PTHR28088">
    <property type="entry name" value="TRANSCRIPTIONAL ACTIVATOR HAA1-RELATED"/>
    <property type="match status" value="1"/>
</dbReference>
<dbReference type="Proteomes" id="UP000245942">
    <property type="component" value="Unassembled WGS sequence"/>
</dbReference>
<evidence type="ECO:0000256" key="4">
    <source>
        <dbReference type="ARBA" id="ARBA00023008"/>
    </source>
</evidence>
<dbReference type="InterPro" id="IPR051763">
    <property type="entry name" value="Copper_Homeo_Regul"/>
</dbReference>
<accession>A0A316UIJ9</accession>
<evidence type="ECO:0000256" key="5">
    <source>
        <dbReference type="ARBA" id="ARBA00023015"/>
    </source>
</evidence>
<dbReference type="PANTHER" id="PTHR28088:SF5">
    <property type="entry name" value="TRANSCRIPTIONAL ACTIVATOR HAA1-RELATED"/>
    <property type="match status" value="1"/>
</dbReference>
<feature type="compositionally biased region" description="Polar residues" evidence="8">
    <location>
        <begin position="316"/>
        <end position="330"/>
    </location>
</feature>
<protein>
    <submittedName>
        <fullName evidence="10">Copper-fist-domain-containing protein</fullName>
    </submittedName>
</protein>
<gene>
    <name evidence="10" type="ORF">BCV69DRAFT_106129</name>
</gene>
<organism evidence="10 11">
    <name type="scientific">Pseudomicrostroma glucosiphilum</name>
    <dbReference type="NCBI Taxonomy" id="1684307"/>
    <lineage>
        <taxon>Eukaryota</taxon>
        <taxon>Fungi</taxon>
        <taxon>Dikarya</taxon>
        <taxon>Basidiomycota</taxon>
        <taxon>Ustilaginomycotina</taxon>
        <taxon>Exobasidiomycetes</taxon>
        <taxon>Microstromatales</taxon>
        <taxon>Microstromatales incertae sedis</taxon>
        <taxon>Pseudomicrostroma</taxon>
    </lineage>
</organism>
<dbReference type="GO" id="GO:0005507">
    <property type="term" value="F:copper ion binding"/>
    <property type="evidence" value="ECO:0007669"/>
    <property type="project" value="InterPro"/>
</dbReference>
<proteinExistence type="predicted"/>
<dbReference type="AlphaFoldDB" id="A0A316UIJ9"/>
<feature type="region of interest" description="Disordered" evidence="8">
    <location>
        <begin position="316"/>
        <end position="347"/>
    </location>
</feature>
<dbReference type="InterPro" id="IPR001083">
    <property type="entry name" value="Cu_fist_DNA-bd_dom"/>
</dbReference>
<dbReference type="OrthoDB" id="5600085at2759"/>
<keyword evidence="3" id="KW-0862">Zinc</keyword>
<feature type="domain" description="Copper-fist" evidence="9">
    <location>
        <begin position="1"/>
        <end position="40"/>
    </location>
</feature>
<name>A0A316UIJ9_9BASI</name>
<dbReference type="SMART" id="SM01090">
    <property type="entry name" value="Copper-fist"/>
    <property type="match status" value="1"/>
</dbReference>
<feature type="region of interest" description="Disordered" evidence="8">
    <location>
        <begin position="247"/>
        <end position="268"/>
    </location>
</feature>
<keyword evidence="11" id="KW-1185">Reference proteome</keyword>
<keyword evidence="4" id="KW-0186">Copper</keyword>
<dbReference type="RefSeq" id="XP_025350195.1">
    <property type="nucleotide sequence ID" value="XM_025489040.1"/>
</dbReference>
<keyword evidence="2" id="KW-0479">Metal-binding</keyword>
<feature type="compositionally biased region" description="Basic residues" evidence="8">
    <location>
        <begin position="33"/>
        <end position="44"/>
    </location>
</feature>
<dbReference type="EMBL" id="KZ819322">
    <property type="protein sequence ID" value="PWN23035.1"/>
    <property type="molecule type" value="Genomic_DNA"/>
</dbReference>
<dbReference type="GO" id="GO:0006879">
    <property type="term" value="P:intracellular iron ion homeostasis"/>
    <property type="evidence" value="ECO:0007669"/>
    <property type="project" value="TreeGrafter"/>
</dbReference>
<comment type="subcellular location">
    <subcellularLocation>
        <location evidence="1">Nucleus</location>
    </subcellularLocation>
</comment>
<evidence type="ECO:0000313" key="10">
    <source>
        <dbReference type="EMBL" id="PWN23035.1"/>
    </source>
</evidence>